<dbReference type="EMBL" id="JACSPP010000008">
    <property type="protein sequence ID" value="MBD8039682.1"/>
    <property type="molecule type" value="Genomic_DNA"/>
</dbReference>
<dbReference type="RefSeq" id="WP_022041109.1">
    <property type="nucleotide sequence ID" value="NZ_JACSPP010000008.1"/>
</dbReference>
<gene>
    <name evidence="3" type="ORF">H9625_04335</name>
</gene>
<evidence type="ECO:0000256" key="1">
    <source>
        <dbReference type="SAM" id="SignalP"/>
    </source>
</evidence>
<dbReference type="InterPro" id="IPR025665">
    <property type="entry name" value="Beta-barrel_OMP_2"/>
</dbReference>
<accession>A0ABR8Y645</accession>
<keyword evidence="1" id="KW-0732">Signal</keyword>
<proteinExistence type="predicted"/>
<feature type="domain" description="Outer membrane protein beta-barrel" evidence="2">
    <location>
        <begin position="20"/>
        <end position="237"/>
    </location>
</feature>
<name>A0ABR8Y645_9BACT</name>
<protein>
    <submittedName>
        <fullName evidence="3">PorT family protein</fullName>
    </submittedName>
</protein>
<dbReference type="Pfam" id="PF13568">
    <property type="entry name" value="OMP_b-brl_2"/>
    <property type="match status" value="1"/>
</dbReference>
<keyword evidence="4" id="KW-1185">Reference proteome</keyword>
<evidence type="ECO:0000259" key="2">
    <source>
        <dbReference type="Pfam" id="PF13568"/>
    </source>
</evidence>
<sequence length="260" mass="29153">MKKYILTLAVALAFGTGIAQAQWSEHKGLLWSSLHGLEYEFKAGVNFGGTSPLPLPHEIRSIDSYRPGLAITIEGNATKWIDEAKKWGVSVGLRLDSKSMTTQATVKNYGMEIFSETGGKIQGLWTGGVETKVRMSLLTIPILANYKIGERWKLVFGPYLSYMMSGDFDGNVYEGHLRTPDATGSRVNFTGDNVATYDFSEDLRRFQWGLQVGGSWRAYKHLTVHADLTWGLNDIFQKDFETITFAMYPIYLNLGFGYVF</sequence>
<comment type="caution">
    <text evidence="3">The sequence shown here is derived from an EMBL/GenBank/DDBJ whole genome shotgun (WGS) entry which is preliminary data.</text>
</comment>
<dbReference type="Proteomes" id="UP000620874">
    <property type="component" value="Unassembled WGS sequence"/>
</dbReference>
<evidence type="ECO:0000313" key="4">
    <source>
        <dbReference type="Proteomes" id="UP000620874"/>
    </source>
</evidence>
<organism evidence="3 4">
    <name type="scientific">Phocaeicola intestinalis</name>
    <dbReference type="NCBI Taxonomy" id="2762212"/>
    <lineage>
        <taxon>Bacteria</taxon>
        <taxon>Pseudomonadati</taxon>
        <taxon>Bacteroidota</taxon>
        <taxon>Bacteroidia</taxon>
        <taxon>Bacteroidales</taxon>
        <taxon>Bacteroidaceae</taxon>
        <taxon>Phocaeicola</taxon>
    </lineage>
</organism>
<reference evidence="3 4" key="1">
    <citation type="submission" date="2020-08" db="EMBL/GenBank/DDBJ databases">
        <title>A Genomic Blueprint of the Chicken Gut Microbiome.</title>
        <authorList>
            <person name="Gilroy R."/>
            <person name="Ravi A."/>
            <person name="Getino M."/>
            <person name="Pursley I."/>
            <person name="Horton D.L."/>
            <person name="Alikhan N.-F."/>
            <person name="Baker D."/>
            <person name="Gharbi K."/>
            <person name="Hall N."/>
            <person name="Watson M."/>
            <person name="Adriaenssens E.M."/>
            <person name="Foster-Nyarko E."/>
            <person name="Jarju S."/>
            <person name="Secka A."/>
            <person name="Antonio M."/>
            <person name="Oren A."/>
            <person name="Chaudhuri R."/>
            <person name="La Ragione R.M."/>
            <person name="Hildebrand F."/>
            <person name="Pallen M.J."/>
        </authorList>
    </citation>
    <scope>NUCLEOTIDE SEQUENCE [LARGE SCALE GENOMIC DNA]</scope>
    <source>
        <strain evidence="3 4">Sa1CVN1</strain>
    </source>
</reference>
<evidence type="ECO:0000313" key="3">
    <source>
        <dbReference type="EMBL" id="MBD8039682.1"/>
    </source>
</evidence>
<feature type="signal peptide" evidence="1">
    <location>
        <begin position="1"/>
        <end position="21"/>
    </location>
</feature>
<feature type="chain" id="PRO_5046776064" evidence="1">
    <location>
        <begin position="22"/>
        <end position="260"/>
    </location>
</feature>